<dbReference type="AlphaFoldDB" id="A0A0E9TU25"/>
<name>A0A0E9TU25_ANGAN</name>
<proteinExistence type="predicted"/>
<reference evidence="1" key="1">
    <citation type="submission" date="2014-11" db="EMBL/GenBank/DDBJ databases">
        <authorList>
            <person name="Amaro Gonzalez C."/>
        </authorList>
    </citation>
    <scope>NUCLEOTIDE SEQUENCE</scope>
</reference>
<reference evidence="1" key="2">
    <citation type="journal article" date="2015" name="Fish Shellfish Immunol.">
        <title>Early steps in the European eel (Anguilla anguilla)-Vibrio vulnificus interaction in the gills: Role of the RtxA13 toxin.</title>
        <authorList>
            <person name="Callol A."/>
            <person name="Pajuelo D."/>
            <person name="Ebbesson L."/>
            <person name="Teles M."/>
            <person name="MacKenzie S."/>
            <person name="Amaro C."/>
        </authorList>
    </citation>
    <scope>NUCLEOTIDE SEQUENCE</scope>
</reference>
<evidence type="ECO:0000313" key="1">
    <source>
        <dbReference type="EMBL" id="JAH57204.1"/>
    </source>
</evidence>
<sequence length="44" mass="5004">MLTCLSSCRRQSAEMCNEFYAVIQSHPKFSPAWVFLSKIGHPCV</sequence>
<dbReference type="EMBL" id="GBXM01048311">
    <property type="protein sequence ID" value="JAH60266.1"/>
    <property type="molecule type" value="Transcribed_RNA"/>
</dbReference>
<dbReference type="EMBL" id="GBXM01051373">
    <property type="protein sequence ID" value="JAH57204.1"/>
    <property type="molecule type" value="Transcribed_RNA"/>
</dbReference>
<protein>
    <submittedName>
        <fullName evidence="1">Uncharacterized protein</fullName>
    </submittedName>
</protein>
<dbReference type="EMBL" id="GBXM01056590">
    <property type="protein sequence ID" value="JAH51987.1"/>
    <property type="molecule type" value="Transcribed_RNA"/>
</dbReference>
<organism evidence="1">
    <name type="scientific">Anguilla anguilla</name>
    <name type="common">European freshwater eel</name>
    <name type="synonym">Muraena anguilla</name>
    <dbReference type="NCBI Taxonomy" id="7936"/>
    <lineage>
        <taxon>Eukaryota</taxon>
        <taxon>Metazoa</taxon>
        <taxon>Chordata</taxon>
        <taxon>Craniata</taxon>
        <taxon>Vertebrata</taxon>
        <taxon>Euteleostomi</taxon>
        <taxon>Actinopterygii</taxon>
        <taxon>Neopterygii</taxon>
        <taxon>Teleostei</taxon>
        <taxon>Anguilliformes</taxon>
        <taxon>Anguillidae</taxon>
        <taxon>Anguilla</taxon>
    </lineage>
</organism>
<accession>A0A0E9TU25</accession>